<evidence type="ECO:0000313" key="1">
    <source>
        <dbReference type="EnsemblPlants" id="OMERI06G13390.1"/>
    </source>
</evidence>
<name>A0A0E0E0T4_9ORYZ</name>
<dbReference type="Proteomes" id="UP000008021">
    <property type="component" value="Chromosome 6"/>
</dbReference>
<dbReference type="EnsemblPlants" id="OMERI06G13390.1">
    <property type="protein sequence ID" value="OMERI06G13390.1"/>
    <property type="gene ID" value="OMERI06G13390"/>
</dbReference>
<evidence type="ECO:0000313" key="2">
    <source>
        <dbReference type="Proteomes" id="UP000008021"/>
    </source>
</evidence>
<keyword evidence="2" id="KW-1185">Reference proteome</keyword>
<reference evidence="1" key="1">
    <citation type="submission" date="2015-04" db="UniProtKB">
        <authorList>
            <consortium name="EnsemblPlants"/>
        </authorList>
    </citation>
    <scope>IDENTIFICATION</scope>
</reference>
<accession>A0A0E0E0T4</accession>
<organism evidence="1">
    <name type="scientific">Oryza meridionalis</name>
    <dbReference type="NCBI Taxonomy" id="40149"/>
    <lineage>
        <taxon>Eukaryota</taxon>
        <taxon>Viridiplantae</taxon>
        <taxon>Streptophyta</taxon>
        <taxon>Embryophyta</taxon>
        <taxon>Tracheophyta</taxon>
        <taxon>Spermatophyta</taxon>
        <taxon>Magnoliopsida</taxon>
        <taxon>Liliopsida</taxon>
        <taxon>Poales</taxon>
        <taxon>Poaceae</taxon>
        <taxon>BOP clade</taxon>
        <taxon>Oryzoideae</taxon>
        <taxon>Oryzeae</taxon>
        <taxon>Oryzinae</taxon>
        <taxon>Oryza</taxon>
    </lineage>
</organism>
<protein>
    <submittedName>
        <fullName evidence="1">Uncharacterized protein</fullName>
    </submittedName>
</protein>
<dbReference type="AlphaFoldDB" id="A0A0E0E0T4"/>
<sequence>MLERGALPRRRAGCSRFRSWTRLRARAVAGARQVILRRGGLDHFQARREETAGVFRKTVCHFSPAYLNAVYGFHFAHVVSLHCLPDGPSLRCAAVLSDIDYFTKSSLPPRISLLVAAVNEWVKDS</sequence>
<reference evidence="1" key="2">
    <citation type="submission" date="2018-05" db="EMBL/GenBank/DDBJ databases">
        <title>OmerRS3 (Oryza meridionalis Reference Sequence Version 3).</title>
        <authorList>
            <person name="Zhang J."/>
            <person name="Kudrna D."/>
            <person name="Lee S."/>
            <person name="Talag J."/>
            <person name="Welchert J."/>
            <person name="Wing R.A."/>
        </authorList>
    </citation>
    <scope>NUCLEOTIDE SEQUENCE [LARGE SCALE GENOMIC DNA]</scope>
    <source>
        <strain evidence="1">cv. OR44</strain>
    </source>
</reference>
<dbReference type="HOGENOM" id="CLU_1996255_0_0_1"/>
<proteinExistence type="predicted"/>
<dbReference type="Gramene" id="OMERI06G13390.1">
    <property type="protein sequence ID" value="OMERI06G13390.1"/>
    <property type="gene ID" value="OMERI06G13390"/>
</dbReference>